<comment type="catalytic activity">
    <reaction evidence="5">
        <text>a beta-lactam + H2O = a substituted beta-amino acid</text>
        <dbReference type="Rhea" id="RHEA:20401"/>
        <dbReference type="ChEBI" id="CHEBI:15377"/>
        <dbReference type="ChEBI" id="CHEBI:35627"/>
        <dbReference type="ChEBI" id="CHEBI:140347"/>
        <dbReference type="EC" id="3.5.2.6"/>
    </reaction>
</comment>
<reference evidence="7 8" key="1">
    <citation type="submission" date="2013-05" db="EMBL/GenBank/DDBJ databases">
        <title>Draft genome sequence of Rubidibacter lacunae KORDI 51-2.</title>
        <authorList>
            <person name="Choi D.H."/>
            <person name="Noh J.H."/>
            <person name="Kwon K.-K."/>
            <person name="Lee J.-H."/>
            <person name="Ryu J.-Y."/>
        </authorList>
    </citation>
    <scope>NUCLEOTIDE SEQUENCE [LARGE SCALE GENOMIC DNA]</scope>
    <source>
        <strain evidence="7 8">KORDI 51-2</strain>
    </source>
</reference>
<dbReference type="PATRIC" id="fig|582515.4.peg.4162"/>
<dbReference type="Gene3D" id="3.40.710.10">
    <property type="entry name" value="DD-peptidase/beta-lactamase superfamily"/>
    <property type="match status" value="1"/>
</dbReference>
<dbReference type="EC" id="3.5.2.6" evidence="2 5"/>
<evidence type="ECO:0000313" key="8">
    <source>
        <dbReference type="Proteomes" id="UP000016960"/>
    </source>
</evidence>
<dbReference type="GO" id="GO:0046677">
    <property type="term" value="P:response to antibiotic"/>
    <property type="evidence" value="ECO:0007669"/>
    <property type="project" value="UniProtKB-UniRule"/>
</dbReference>
<dbReference type="Pfam" id="PF13354">
    <property type="entry name" value="Beta-lactamase2"/>
    <property type="match status" value="1"/>
</dbReference>
<dbReference type="InterPro" id="IPR012338">
    <property type="entry name" value="Beta-lactam/transpept-like"/>
</dbReference>
<dbReference type="GO" id="GO:0008800">
    <property type="term" value="F:beta-lactamase activity"/>
    <property type="evidence" value="ECO:0007669"/>
    <property type="project" value="UniProtKB-UniRule"/>
</dbReference>
<evidence type="ECO:0000259" key="6">
    <source>
        <dbReference type="Pfam" id="PF13354"/>
    </source>
</evidence>
<keyword evidence="4 5" id="KW-0046">Antibiotic resistance</keyword>
<evidence type="ECO:0000256" key="4">
    <source>
        <dbReference type="ARBA" id="ARBA00023251"/>
    </source>
</evidence>
<comment type="similarity">
    <text evidence="1 5">Belongs to the class-A beta-lactamase family.</text>
</comment>
<feature type="domain" description="Beta-lactamase class A catalytic" evidence="6">
    <location>
        <begin position="73"/>
        <end position="290"/>
    </location>
</feature>
<accession>U5DGZ8</accession>
<evidence type="ECO:0000256" key="5">
    <source>
        <dbReference type="RuleBase" id="RU361140"/>
    </source>
</evidence>
<proteinExistence type="inferred from homology"/>
<dbReference type="PRINTS" id="PR00118">
    <property type="entry name" value="BLACTAMASEA"/>
</dbReference>
<evidence type="ECO:0000313" key="7">
    <source>
        <dbReference type="EMBL" id="ERN39834.1"/>
    </source>
</evidence>
<sequence length="319" mass="35263">MFDMDSKNQPKIYLNSEKIKMMKHRKNSIFLAAFLGLSIAIASALLPSLGSARENDLIATVRQIEAALDARVGIAVYDKETDRNWQYHADERFPMNSTFKTIACAALLSLVDSAQEKLDRIVVFDESDLVDYSPITETRFGPPGMTLDELCEATMSVSDNSAGNFVMEAIGGPEAITQFMRSIGDEVSRLDRWYPSISESVPGDKRDTTSPNSMAMMLEQLVLKQTLSLGSRQKLENWLKGNEVSDNLFRAVIPSDWDIGDRSGAGQYGSRSIAAIMWPPQREPVVAAVYITETEASFAERNAAISEIGEEIVEAVMAQ</sequence>
<name>U5DGZ8_9CHRO</name>
<evidence type="ECO:0000256" key="2">
    <source>
        <dbReference type="ARBA" id="ARBA00012865"/>
    </source>
</evidence>
<dbReference type="GO" id="GO:0030655">
    <property type="term" value="P:beta-lactam antibiotic catabolic process"/>
    <property type="evidence" value="ECO:0007669"/>
    <property type="project" value="InterPro"/>
</dbReference>
<dbReference type="PANTHER" id="PTHR35333">
    <property type="entry name" value="BETA-LACTAMASE"/>
    <property type="match status" value="1"/>
</dbReference>
<dbReference type="SUPFAM" id="SSF56601">
    <property type="entry name" value="beta-lactamase/transpeptidase-like"/>
    <property type="match status" value="1"/>
</dbReference>
<dbReference type="eggNOG" id="COG2367">
    <property type="taxonomic scope" value="Bacteria"/>
</dbReference>
<protein>
    <recommendedName>
        <fullName evidence="2 5">Beta-lactamase</fullName>
        <ecNumber evidence="2 5">3.5.2.6</ecNumber>
    </recommendedName>
</protein>
<dbReference type="Proteomes" id="UP000016960">
    <property type="component" value="Unassembled WGS sequence"/>
</dbReference>
<dbReference type="InterPro" id="IPR023650">
    <property type="entry name" value="Beta-lactam_class-A_AS"/>
</dbReference>
<dbReference type="PANTHER" id="PTHR35333:SF3">
    <property type="entry name" value="BETA-LACTAMASE-TYPE TRANSPEPTIDASE FOLD CONTAINING PROTEIN"/>
    <property type="match status" value="1"/>
</dbReference>
<dbReference type="InterPro" id="IPR045155">
    <property type="entry name" value="Beta-lactam_cat"/>
</dbReference>
<evidence type="ECO:0000256" key="3">
    <source>
        <dbReference type="ARBA" id="ARBA00022801"/>
    </source>
</evidence>
<dbReference type="NCBIfam" id="NF033103">
    <property type="entry name" value="bla_class_A"/>
    <property type="match status" value="1"/>
</dbReference>
<keyword evidence="3 5" id="KW-0378">Hydrolase</keyword>
<dbReference type="AlphaFoldDB" id="U5DGZ8"/>
<dbReference type="InterPro" id="IPR000871">
    <property type="entry name" value="Beta-lactam_class-A"/>
</dbReference>
<dbReference type="InParanoid" id="U5DGZ8"/>
<dbReference type="EMBL" id="ASSJ01000089">
    <property type="protein sequence ID" value="ERN39834.1"/>
    <property type="molecule type" value="Genomic_DNA"/>
</dbReference>
<dbReference type="PROSITE" id="PS00146">
    <property type="entry name" value="BETA_LACTAMASE_A"/>
    <property type="match status" value="1"/>
</dbReference>
<gene>
    <name evidence="7" type="ORF">KR51_00036930</name>
</gene>
<comment type="caution">
    <text evidence="7">The sequence shown here is derived from an EMBL/GenBank/DDBJ whole genome shotgun (WGS) entry which is preliminary data.</text>
</comment>
<evidence type="ECO:0000256" key="1">
    <source>
        <dbReference type="ARBA" id="ARBA00009009"/>
    </source>
</evidence>
<dbReference type="FunCoup" id="U5DGZ8">
    <property type="interactions" value="7"/>
</dbReference>
<keyword evidence="8" id="KW-1185">Reference proteome</keyword>
<organism evidence="7 8">
    <name type="scientific">Rubidibacter lacunae KORDI 51-2</name>
    <dbReference type="NCBI Taxonomy" id="582515"/>
    <lineage>
        <taxon>Bacteria</taxon>
        <taxon>Bacillati</taxon>
        <taxon>Cyanobacteriota</taxon>
        <taxon>Cyanophyceae</taxon>
        <taxon>Oscillatoriophycideae</taxon>
        <taxon>Chroococcales</taxon>
        <taxon>Aphanothecaceae</taxon>
        <taxon>Rubidibacter</taxon>
    </lineage>
</organism>